<keyword evidence="2" id="KW-1185">Reference proteome</keyword>
<dbReference type="KEGG" id="tbv:H9L17_08145"/>
<reference evidence="1 2" key="1">
    <citation type="submission" date="2020-08" db="EMBL/GenBank/DDBJ databases">
        <title>Genome sequence of Thermomonas brevis KACC 16975T.</title>
        <authorList>
            <person name="Hyun D.-W."/>
            <person name="Bae J.-W."/>
        </authorList>
    </citation>
    <scope>NUCLEOTIDE SEQUENCE [LARGE SCALE GENOMIC DNA]</scope>
    <source>
        <strain evidence="1 2">KACC 16975</strain>
    </source>
</reference>
<evidence type="ECO:0008006" key="3">
    <source>
        <dbReference type="Google" id="ProtNLM"/>
    </source>
</evidence>
<sequence length="181" mass="20248">MKIEFVPVWKQVAPELVQELVAFWRDNKAIASEAGAALRAQQAICVARDEDGVLCGVGTAVVKVLPRLRQPTYYYRQFFAKALRGRHQELPFFQRCKRILQDYNGGLARPESLGILLEIENAKIATAYRRAVEPGFDAAFIGYSPRGLQLRVSWFEDALLQAPVPIRIESAPGRLRAGAAH</sequence>
<dbReference type="AlphaFoldDB" id="A0A7G9QPE5"/>
<gene>
    <name evidence="1" type="ORF">H9L17_08145</name>
</gene>
<accession>A0A7G9QPE5</accession>
<evidence type="ECO:0000313" key="2">
    <source>
        <dbReference type="Proteomes" id="UP000515977"/>
    </source>
</evidence>
<dbReference type="Proteomes" id="UP000515977">
    <property type="component" value="Chromosome"/>
</dbReference>
<name>A0A7G9QPE5_9GAMM</name>
<dbReference type="EMBL" id="CP060711">
    <property type="protein sequence ID" value="QNN45220.1"/>
    <property type="molecule type" value="Genomic_DNA"/>
</dbReference>
<protein>
    <recommendedName>
        <fullName evidence="3">GNAT family N-acetyltransferase</fullName>
    </recommendedName>
</protein>
<dbReference type="RefSeq" id="WP_187568987.1">
    <property type="nucleotide sequence ID" value="NZ_CP060711.1"/>
</dbReference>
<evidence type="ECO:0000313" key="1">
    <source>
        <dbReference type="EMBL" id="QNN45220.1"/>
    </source>
</evidence>
<organism evidence="1 2">
    <name type="scientific">Thermomonas brevis</name>
    <dbReference type="NCBI Taxonomy" id="215691"/>
    <lineage>
        <taxon>Bacteria</taxon>
        <taxon>Pseudomonadati</taxon>
        <taxon>Pseudomonadota</taxon>
        <taxon>Gammaproteobacteria</taxon>
        <taxon>Lysobacterales</taxon>
        <taxon>Lysobacteraceae</taxon>
        <taxon>Thermomonas</taxon>
    </lineage>
</organism>
<proteinExistence type="predicted"/>